<reference evidence="9" key="1">
    <citation type="submission" date="2021-02" db="EMBL/GenBank/DDBJ databases">
        <authorList>
            <person name="Cremers G."/>
            <person name="Picone N."/>
        </authorList>
    </citation>
    <scope>NUCLEOTIDE SEQUENCE</scope>
    <source>
        <strain evidence="9">PQ17</strain>
    </source>
</reference>
<sequence>MSDTAPLRARGNPTWDEVLRRNSVERYKQQKHGYDVIYDLERYGTIPYEEIPEEDILRMQWWGIYHDKPKVGYFMLRIKIPSGILTPQKLRVIGEISQEFANNTGELTTRQDIQLHWVRLSSVPTMFALLEQNRLTTAGACGDNMRNITSCPVAGIDPEELFDVRPTVEAFARFFYGNRQYGNLPRKHKHTIAACPYHCNAPEIHDIAWVGTIQDGQEGYACWVGGGLSATPRIAKPLGVFVPKDEALEVARALIDLWQEDLRYRVSRAKARFKFLIDDDGVEKTRQRLEERLGRKLPDLREVPVPKGRTDHMGIHPQKEKGLYYVGFPCFPGLMRGDQMVKIASLLEEFGGEFRITREQNFLLTGIPEPRVTEIVERVSQIGFPLQTHPMRATSIGCTGSPHCNYAVGETKMKLIEIVDHLEKRFGPGLGSIRIHLDGCPHACGQHWVGDLGLQGTTRTLPAGRVQAYDVIVRGGLGREAGIGKPILRRVPTQEVNQVVERLVGAWIARRTDGESLPGFFRRLSDEEIQAIAAGQELGSGQG</sequence>
<dbReference type="AlphaFoldDB" id="A0A8J2BKK4"/>
<dbReference type="Gene3D" id="3.30.413.10">
    <property type="entry name" value="Sulfite Reductase Hemoprotein, domain 1"/>
    <property type="match status" value="2"/>
</dbReference>
<gene>
    <name evidence="9" type="primary">sir1</name>
    <name evidence="9" type="ORF">MPNT_20189</name>
</gene>
<dbReference type="Pfam" id="PF03460">
    <property type="entry name" value="NIR_SIR_ferr"/>
    <property type="match status" value="2"/>
</dbReference>
<feature type="domain" description="Nitrite/Sulfite reductase ferredoxin-like" evidence="8">
    <location>
        <begin position="316"/>
        <end position="379"/>
    </location>
</feature>
<evidence type="ECO:0000256" key="2">
    <source>
        <dbReference type="ARBA" id="ARBA00022617"/>
    </source>
</evidence>
<dbReference type="Pfam" id="PF01077">
    <property type="entry name" value="NIR_SIR"/>
    <property type="match status" value="2"/>
</dbReference>
<dbReference type="PRINTS" id="PR00397">
    <property type="entry name" value="SIROHAEM"/>
</dbReference>
<dbReference type="EC" id="1.8.7.1" evidence="9"/>
<keyword evidence="6" id="KW-0411">Iron-sulfur</keyword>
<protein>
    <submittedName>
        <fullName evidence="9">Sulfite reductase (Ferredoxin)</fullName>
        <ecNumber evidence="9">1.8.7.1</ecNumber>
    </submittedName>
</protein>
<keyword evidence="1" id="KW-0004">4Fe-4S</keyword>
<dbReference type="Gene3D" id="3.90.480.20">
    <property type="match status" value="1"/>
</dbReference>
<keyword evidence="2" id="KW-0349">Heme</keyword>
<evidence type="ECO:0000256" key="5">
    <source>
        <dbReference type="ARBA" id="ARBA00023004"/>
    </source>
</evidence>
<dbReference type="PANTHER" id="PTHR32439">
    <property type="entry name" value="FERREDOXIN--NITRITE REDUCTASE, CHLOROPLASTIC"/>
    <property type="match status" value="1"/>
</dbReference>
<keyword evidence="5" id="KW-0408">Iron</keyword>
<proteinExistence type="predicted"/>
<evidence type="ECO:0000256" key="6">
    <source>
        <dbReference type="ARBA" id="ARBA00023014"/>
    </source>
</evidence>
<evidence type="ECO:0000256" key="3">
    <source>
        <dbReference type="ARBA" id="ARBA00022723"/>
    </source>
</evidence>
<keyword evidence="10" id="KW-1185">Reference proteome</keyword>
<feature type="domain" description="Nitrite/sulphite reductase 4Fe-4S" evidence="7">
    <location>
        <begin position="397"/>
        <end position="510"/>
    </location>
</feature>
<feature type="domain" description="Nitrite/sulphite reductase 4Fe-4S" evidence="7">
    <location>
        <begin position="141"/>
        <end position="296"/>
    </location>
</feature>
<dbReference type="Proteomes" id="UP000663859">
    <property type="component" value="Unassembled WGS sequence"/>
</dbReference>
<evidence type="ECO:0000313" key="10">
    <source>
        <dbReference type="Proteomes" id="UP000663859"/>
    </source>
</evidence>
<dbReference type="GO" id="GO:0046872">
    <property type="term" value="F:metal ion binding"/>
    <property type="evidence" value="ECO:0007669"/>
    <property type="project" value="UniProtKB-KW"/>
</dbReference>
<organism evidence="9 10">
    <name type="scientific">Candidatus Methylacidithermus pantelleriae</name>
    <dbReference type="NCBI Taxonomy" id="2744239"/>
    <lineage>
        <taxon>Bacteria</taxon>
        <taxon>Pseudomonadati</taxon>
        <taxon>Verrucomicrobiota</taxon>
        <taxon>Methylacidiphilae</taxon>
        <taxon>Methylacidiphilales</taxon>
        <taxon>Methylacidiphilaceae</taxon>
        <taxon>Candidatus Methylacidithermus</taxon>
    </lineage>
</organism>
<evidence type="ECO:0000259" key="7">
    <source>
        <dbReference type="Pfam" id="PF01077"/>
    </source>
</evidence>
<dbReference type="InterPro" id="IPR051329">
    <property type="entry name" value="NIR_SIR_4Fe-4S"/>
</dbReference>
<dbReference type="GO" id="GO:0050311">
    <property type="term" value="F:sulfite reductase (ferredoxin) activity"/>
    <property type="evidence" value="ECO:0007669"/>
    <property type="project" value="UniProtKB-EC"/>
</dbReference>
<dbReference type="InterPro" id="IPR036136">
    <property type="entry name" value="Nit/Sulf_reduc_fer-like_dom_sf"/>
</dbReference>
<dbReference type="GO" id="GO:0051539">
    <property type="term" value="F:4 iron, 4 sulfur cluster binding"/>
    <property type="evidence" value="ECO:0007669"/>
    <property type="project" value="UniProtKB-KW"/>
</dbReference>
<dbReference type="InterPro" id="IPR006067">
    <property type="entry name" value="NO2/SO3_Rdtase_4Fe4S_dom"/>
</dbReference>
<keyword evidence="3" id="KW-0479">Metal-binding</keyword>
<name>A0A8J2BKK4_9BACT</name>
<dbReference type="PANTHER" id="PTHR32439:SF9">
    <property type="entry name" value="BLR3264 PROTEIN"/>
    <property type="match status" value="1"/>
</dbReference>
<dbReference type="SUPFAM" id="SSF55124">
    <property type="entry name" value="Nitrite/Sulfite reductase N-terminal domain-like"/>
    <property type="match status" value="2"/>
</dbReference>
<dbReference type="InterPro" id="IPR045854">
    <property type="entry name" value="NO2/SO3_Rdtase_4Fe4S_sf"/>
</dbReference>
<evidence type="ECO:0000256" key="1">
    <source>
        <dbReference type="ARBA" id="ARBA00022485"/>
    </source>
</evidence>
<dbReference type="InterPro" id="IPR005117">
    <property type="entry name" value="NiRdtase/SiRdtase_haem-b_fer"/>
</dbReference>
<evidence type="ECO:0000313" key="9">
    <source>
        <dbReference type="EMBL" id="CAF0696322.1"/>
    </source>
</evidence>
<dbReference type="EMBL" id="CAJNOB010000012">
    <property type="protein sequence ID" value="CAF0696322.1"/>
    <property type="molecule type" value="Genomic_DNA"/>
</dbReference>
<dbReference type="SUPFAM" id="SSF56014">
    <property type="entry name" value="Nitrite and sulphite reductase 4Fe-4S domain-like"/>
    <property type="match status" value="2"/>
</dbReference>
<dbReference type="RefSeq" id="WP_174581987.1">
    <property type="nucleotide sequence ID" value="NZ_CAJNOB010000012.1"/>
</dbReference>
<feature type="domain" description="Nitrite/Sulfite reductase ferredoxin-like" evidence="8">
    <location>
        <begin position="68"/>
        <end position="132"/>
    </location>
</feature>
<dbReference type="GO" id="GO:0020037">
    <property type="term" value="F:heme binding"/>
    <property type="evidence" value="ECO:0007669"/>
    <property type="project" value="InterPro"/>
</dbReference>
<comment type="caution">
    <text evidence="9">The sequence shown here is derived from an EMBL/GenBank/DDBJ whole genome shotgun (WGS) entry which is preliminary data.</text>
</comment>
<evidence type="ECO:0000256" key="4">
    <source>
        <dbReference type="ARBA" id="ARBA00023002"/>
    </source>
</evidence>
<dbReference type="InterPro" id="IPR006066">
    <property type="entry name" value="NO2/SO3_Rdtase_FeS/sirohaem_BS"/>
</dbReference>
<evidence type="ECO:0000259" key="8">
    <source>
        <dbReference type="Pfam" id="PF03460"/>
    </source>
</evidence>
<accession>A0A8J2BKK4</accession>
<keyword evidence="4 9" id="KW-0560">Oxidoreductase</keyword>